<gene>
    <name evidence="2" type="ORF">BOTCAL_0256g00070</name>
</gene>
<dbReference type="Proteomes" id="UP000297299">
    <property type="component" value="Unassembled WGS sequence"/>
</dbReference>
<name>A0A4Y8CWD7_9HELO</name>
<dbReference type="AlphaFoldDB" id="A0A4Y8CWD7"/>
<reference evidence="2 3" key="1">
    <citation type="submission" date="2017-11" db="EMBL/GenBank/DDBJ databases">
        <title>Comparative genomics of Botrytis spp.</title>
        <authorList>
            <person name="Valero-Jimenez C.A."/>
            <person name="Tapia P."/>
            <person name="Veloso J."/>
            <person name="Silva-Moreno E."/>
            <person name="Staats M."/>
            <person name="Valdes J.H."/>
            <person name="Van Kan J.A.L."/>
        </authorList>
    </citation>
    <scope>NUCLEOTIDE SEQUENCE [LARGE SCALE GENOMIC DNA]</scope>
    <source>
        <strain evidence="2 3">MUCL2830</strain>
    </source>
</reference>
<evidence type="ECO:0000313" key="3">
    <source>
        <dbReference type="Proteomes" id="UP000297299"/>
    </source>
</evidence>
<evidence type="ECO:0000256" key="1">
    <source>
        <dbReference type="SAM" id="MobiDB-lite"/>
    </source>
</evidence>
<feature type="region of interest" description="Disordered" evidence="1">
    <location>
        <begin position="1"/>
        <end position="83"/>
    </location>
</feature>
<feature type="compositionally biased region" description="Basic residues" evidence="1">
    <location>
        <begin position="111"/>
        <end position="126"/>
    </location>
</feature>
<accession>A0A4Y8CWD7</accession>
<comment type="caution">
    <text evidence="2">The sequence shown here is derived from an EMBL/GenBank/DDBJ whole genome shotgun (WGS) entry which is preliminary data.</text>
</comment>
<proteinExistence type="predicted"/>
<organism evidence="2 3">
    <name type="scientific">Botryotinia calthae</name>
    <dbReference type="NCBI Taxonomy" id="38488"/>
    <lineage>
        <taxon>Eukaryota</taxon>
        <taxon>Fungi</taxon>
        <taxon>Dikarya</taxon>
        <taxon>Ascomycota</taxon>
        <taxon>Pezizomycotina</taxon>
        <taxon>Leotiomycetes</taxon>
        <taxon>Helotiales</taxon>
        <taxon>Sclerotiniaceae</taxon>
        <taxon>Botryotinia</taxon>
    </lineage>
</organism>
<protein>
    <submittedName>
        <fullName evidence="2">Uncharacterized protein</fullName>
    </submittedName>
</protein>
<keyword evidence="3" id="KW-1185">Reference proteome</keyword>
<evidence type="ECO:0000313" key="2">
    <source>
        <dbReference type="EMBL" id="TEY52531.1"/>
    </source>
</evidence>
<feature type="region of interest" description="Disordered" evidence="1">
    <location>
        <begin position="95"/>
        <end position="135"/>
    </location>
</feature>
<feature type="compositionally biased region" description="Low complexity" evidence="1">
    <location>
        <begin position="30"/>
        <end position="40"/>
    </location>
</feature>
<sequence length="168" mass="18355">MKRSPPSLSSSSISTGRETLDDYESLDCITTSDTQSSVSSDTRDAGRRKGGEIEMSILHTKSAPAFKGRKASPAPSMLMRRTSEEESILNAQTAGYENKRRLERAGSGNGGRRRGGEKKQGVKRRHSSNEHANVYTECGRHSDDWLFGGFSVTDAVKKIWQKGGKDSG</sequence>
<dbReference type="OrthoDB" id="5089392at2759"/>
<feature type="compositionally biased region" description="Low complexity" evidence="1">
    <location>
        <begin position="1"/>
        <end position="14"/>
    </location>
</feature>
<feature type="compositionally biased region" description="Basic and acidic residues" evidence="1">
    <location>
        <begin position="41"/>
        <end position="52"/>
    </location>
</feature>
<dbReference type="EMBL" id="PHWZ01000255">
    <property type="protein sequence ID" value="TEY52531.1"/>
    <property type="molecule type" value="Genomic_DNA"/>
</dbReference>